<dbReference type="GO" id="GO:1905786">
    <property type="term" value="P:positive regulation of anaphase-promoting complex-dependent catabolic process"/>
    <property type="evidence" value="ECO:0007669"/>
    <property type="project" value="TreeGrafter"/>
</dbReference>
<evidence type="ECO:0000256" key="6">
    <source>
        <dbReference type="ARBA" id="ARBA00023306"/>
    </source>
</evidence>
<feature type="compositionally biased region" description="Low complexity" evidence="7">
    <location>
        <begin position="62"/>
        <end position="93"/>
    </location>
</feature>
<dbReference type="AlphaFoldDB" id="A0A8J1V158"/>
<keyword evidence="5" id="KW-0498">Mitosis</keyword>
<dbReference type="Pfam" id="PF24807">
    <property type="entry name" value="WD40_CDC20-Fz"/>
    <property type="match status" value="1"/>
</dbReference>
<dbReference type="CDD" id="cd00200">
    <property type="entry name" value="WD40"/>
    <property type="match status" value="1"/>
</dbReference>
<keyword evidence="10" id="KW-1185">Reference proteome</keyword>
<dbReference type="Gene3D" id="2.130.10.10">
    <property type="entry name" value="YVTN repeat-like/Quinoprotein amine dehydrogenase"/>
    <property type="match status" value="1"/>
</dbReference>
<dbReference type="GO" id="GO:0005680">
    <property type="term" value="C:anaphase-promoting complex"/>
    <property type="evidence" value="ECO:0007669"/>
    <property type="project" value="TreeGrafter"/>
</dbReference>
<dbReference type="PANTHER" id="PTHR19918:SF8">
    <property type="entry name" value="FI02843P"/>
    <property type="match status" value="1"/>
</dbReference>
<feature type="region of interest" description="Disordered" evidence="7">
    <location>
        <begin position="44"/>
        <end position="119"/>
    </location>
</feature>
<accession>A0A8J1V158</accession>
<gene>
    <name evidence="9" type="ORF">OFUS_LOCUS8266</name>
</gene>
<sequence length="539" mass="58984">MSHFQLDSAIQDSVRMDAPIQKGPMMRWQRKALESGVRTLSLSDAVNDSRGLSPRRPKSANPLTMKLTPNKKTPNTPTSARPSKTPSKTPTSKFRLRGKTPNKNTPTSKPGAQGASDRFIPNRTTTEMDISHYRLLNNEENEDPLSPNKIEYQRKLDENVGEQNAKILSFKQKAPQAKEGHISSLKVLYSAAKTTAPKSTSTRFIPQQAERVLDAPELLNDYYLNLLHWSANNHLVVALGGAVYIWDASDGSISQLFEIENQDEYVSSVQWIKEGNILAVGISTGAVQLWDVGAQKLVRTMTGHAARVGSLAWNAYILSSGCRSGAIHHHDVRVANHHIGTLANHSQEVCGLAWSPDGRHLGSGGNDNLVNIWGATMQESASPIHTFTQHLAAVKALSWCPWQPSLLATGGGTADRCINFWNITTGSMLASTDTNSQVCSIVWNKDYKELLSGHGFSQNQLTIWKYPSMVRVAELTGHSARVLSLALSPDGTTVASAAADETIRLWKCFAVDKTKKSVCGKVKDSGHMGKAMLMRGSIR</sequence>
<evidence type="ECO:0000256" key="4">
    <source>
        <dbReference type="ARBA" id="ARBA00022737"/>
    </source>
</evidence>
<dbReference type="PROSITE" id="PS50294">
    <property type="entry name" value="WD_REPEATS_REGION"/>
    <property type="match status" value="2"/>
</dbReference>
<dbReference type="InterPro" id="IPR056150">
    <property type="entry name" value="WD40_CDC20-Fz"/>
</dbReference>
<keyword evidence="6" id="KW-0131">Cell cycle</keyword>
<dbReference type="GO" id="GO:0010997">
    <property type="term" value="F:anaphase-promoting complex binding"/>
    <property type="evidence" value="ECO:0007669"/>
    <property type="project" value="InterPro"/>
</dbReference>
<dbReference type="PROSITE" id="PS50082">
    <property type="entry name" value="WD_REPEATS_2"/>
    <property type="match status" value="3"/>
</dbReference>
<dbReference type="Proteomes" id="UP000749559">
    <property type="component" value="Unassembled WGS sequence"/>
</dbReference>
<evidence type="ECO:0000313" key="9">
    <source>
        <dbReference type="EMBL" id="CAH1781720.1"/>
    </source>
</evidence>
<dbReference type="SUPFAM" id="SSF50978">
    <property type="entry name" value="WD40 repeat-like"/>
    <property type="match status" value="1"/>
</dbReference>
<dbReference type="EMBL" id="CAIIXF020000004">
    <property type="protein sequence ID" value="CAH1781720.1"/>
    <property type="molecule type" value="Genomic_DNA"/>
</dbReference>
<dbReference type="InterPro" id="IPR015943">
    <property type="entry name" value="WD40/YVTN_repeat-like_dom_sf"/>
</dbReference>
<dbReference type="GO" id="GO:1990757">
    <property type="term" value="F:ubiquitin ligase activator activity"/>
    <property type="evidence" value="ECO:0007669"/>
    <property type="project" value="TreeGrafter"/>
</dbReference>
<dbReference type="OrthoDB" id="10263272at2759"/>
<evidence type="ECO:0000256" key="3">
    <source>
        <dbReference type="ARBA" id="ARBA00022618"/>
    </source>
</evidence>
<evidence type="ECO:0000256" key="5">
    <source>
        <dbReference type="ARBA" id="ARBA00022776"/>
    </source>
</evidence>
<feature type="domain" description="CDC20/Fizzy WD40" evidence="8">
    <location>
        <begin position="213"/>
        <end position="506"/>
    </location>
</feature>
<evidence type="ECO:0000256" key="7">
    <source>
        <dbReference type="SAM" id="MobiDB-lite"/>
    </source>
</evidence>
<comment type="similarity">
    <text evidence="1">Belongs to the WD repeat CDC20/Fizzy family.</text>
</comment>
<organism evidence="9 10">
    <name type="scientific">Owenia fusiformis</name>
    <name type="common">Polychaete worm</name>
    <dbReference type="NCBI Taxonomy" id="6347"/>
    <lineage>
        <taxon>Eukaryota</taxon>
        <taxon>Metazoa</taxon>
        <taxon>Spiralia</taxon>
        <taxon>Lophotrochozoa</taxon>
        <taxon>Annelida</taxon>
        <taxon>Polychaeta</taxon>
        <taxon>Sedentaria</taxon>
        <taxon>Canalipalpata</taxon>
        <taxon>Sabellida</taxon>
        <taxon>Oweniida</taxon>
        <taxon>Oweniidae</taxon>
        <taxon>Owenia</taxon>
    </lineage>
</organism>
<dbReference type="GO" id="GO:0051301">
    <property type="term" value="P:cell division"/>
    <property type="evidence" value="ECO:0007669"/>
    <property type="project" value="UniProtKB-KW"/>
</dbReference>
<evidence type="ECO:0000256" key="1">
    <source>
        <dbReference type="ARBA" id="ARBA00006445"/>
    </source>
</evidence>
<evidence type="ECO:0000259" key="8">
    <source>
        <dbReference type="Pfam" id="PF24807"/>
    </source>
</evidence>
<dbReference type="PANTHER" id="PTHR19918">
    <property type="entry name" value="CELL DIVISION CYCLE 20 CDC20 FIZZY -RELATED"/>
    <property type="match status" value="1"/>
</dbReference>
<evidence type="ECO:0000313" key="10">
    <source>
        <dbReference type="Proteomes" id="UP000749559"/>
    </source>
</evidence>
<comment type="caution">
    <text evidence="9">The sequence shown here is derived from an EMBL/GenBank/DDBJ whole genome shotgun (WGS) entry which is preliminary data.</text>
</comment>
<keyword evidence="2" id="KW-0853">WD repeat</keyword>
<evidence type="ECO:0000256" key="2">
    <source>
        <dbReference type="ARBA" id="ARBA00022574"/>
    </source>
</evidence>
<dbReference type="SMART" id="SM00320">
    <property type="entry name" value="WD40"/>
    <property type="match status" value="7"/>
</dbReference>
<protein>
    <recommendedName>
        <fullName evidence="8">CDC20/Fizzy WD40 domain-containing protein</fullName>
    </recommendedName>
</protein>
<dbReference type="GO" id="GO:0031145">
    <property type="term" value="P:anaphase-promoting complex-dependent catabolic process"/>
    <property type="evidence" value="ECO:0007669"/>
    <property type="project" value="TreeGrafter"/>
</dbReference>
<reference evidence="9" key="1">
    <citation type="submission" date="2022-03" db="EMBL/GenBank/DDBJ databases">
        <authorList>
            <person name="Martin C."/>
        </authorList>
    </citation>
    <scope>NUCLEOTIDE SEQUENCE</scope>
</reference>
<keyword evidence="3" id="KW-0132">Cell division</keyword>
<proteinExistence type="inferred from homology"/>
<feature type="compositionally biased region" description="Polar residues" evidence="7">
    <location>
        <begin position="101"/>
        <end position="110"/>
    </location>
</feature>
<keyword evidence="4" id="KW-0677">Repeat</keyword>
<dbReference type="InterPro" id="IPR036322">
    <property type="entry name" value="WD40_repeat_dom_sf"/>
</dbReference>
<name>A0A8J1V158_OWEFU</name>
<dbReference type="InterPro" id="IPR001680">
    <property type="entry name" value="WD40_rpt"/>
</dbReference>
<dbReference type="InterPro" id="IPR033010">
    <property type="entry name" value="Cdc20/Fizzy"/>
</dbReference>